<dbReference type="EMBL" id="KV918766">
    <property type="protein sequence ID" value="OSX80997.1"/>
    <property type="molecule type" value="Genomic_DNA"/>
</dbReference>
<evidence type="ECO:0000313" key="2">
    <source>
        <dbReference type="EMBL" id="OSX80997.1"/>
    </source>
</evidence>
<feature type="compositionally biased region" description="Low complexity" evidence="1">
    <location>
        <begin position="443"/>
        <end position="452"/>
    </location>
</feature>
<feature type="compositionally biased region" description="Basic residues" evidence="1">
    <location>
        <begin position="1"/>
        <end position="10"/>
    </location>
</feature>
<dbReference type="Proteomes" id="UP000218209">
    <property type="component" value="Unassembled WGS sequence"/>
</dbReference>
<feature type="compositionally biased region" description="Low complexity" evidence="1">
    <location>
        <begin position="20"/>
        <end position="32"/>
    </location>
</feature>
<feature type="compositionally biased region" description="Basic residues" evidence="1">
    <location>
        <begin position="243"/>
        <end position="253"/>
    </location>
</feature>
<evidence type="ECO:0000313" key="3">
    <source>
        <dbReference type="Proteomes" id="UP000218209"/>
    </source>
</evidence>
<proteinExistence type="predicted"/>
<feature type="compositionally biased region" description="Pro residues" evidence="1">
    <location>
        <begin position="463"/>
        <end position="487"/>
    </location>
</feature>
<feature type="region of interest" description="Disordered" evidence="1">
    <location>
        <begin position="387"/>
        <end position="521"/>
    </location>
</feature>
<reference evidence="2 3" key="1">
    <citation type="submission" date="2017-03" db="EMBL/GenBank/DDBJ databases">
        <title>WGS assembly of Porphyra umbilicalis.</title>
        <authorList>
            <person name="Brawley S.H."/>
            <person name="Blouin N.A."/>
            <person name="Ficko-Blean E."/>
            <person name="Wheeler G.L."/>
            <person name="Lohr M."/>
            <person name="Goodson H.V."/>
            <person name="Jenkins J.W."/>
            <person name="Blaby-Haas C.E."/>
            <person name="Helliwell K.E."/>
            <person name="Chan C."/>
            <person name="Marriage T."/>
            <person name="Bhattacharya D."/>
            <person name="Klein A.S."/>
            <person name="Badis Y."/>
            <person name="Brodie J."/>
            <person name="Cao Y."/>
            <person name="Collen J."/>
            <person name="Dittami S.M."/>
            <person name="Gachon C.M."/>
            <person name="Green B.R."/>
            <person name="Karpowicz S."/>
            <person name="Kim J.W."/>
            <person name="Kudahl U."/>
            <person name="Lin S."/>
            <person name="Michel G."/>
            <person name="Mittag M."/>
            <person name="Olson B.J."/>
            <person name="Pangilinan J."/>
            <person name="Peng Y."/>
            <person name="Qiu H."/>
            <person name="Shu S."/>
            <person name="Singer J.T."/>
            <person name="Smith A.G."/>
            <person name="Sprecher B.N."/>
            <person name="Wagner V."/>
            <person name="Wang W."/>
            <person name="Wang Z.-Y."/>
            <person name="Yan J."/>
            <person name="Yarish C."/>
            <person name="Zoeuner-Riek S."/>
            <person name="Zhuang Y."/>
            <person name="Zou Y."/>
            <person name="Lindquist E.A."/>
            <person name="Grimwood J."/>
            <person name="Barry K."/>
            <person name="Rokhsar D.S."/>
            <person name="Schmutz J."/>
            <person name="Stiller J.W."/>
            <person name="Grossman A.R."/>
            <person name="Prochnik S.E."/>
        </authorList>
    </citation>
    <scope>NUCLEOTIDE SEQUENCE [LARGE SCALE GENOMIC DNA]</scope>
    <source>
        <strain evidence="2">4086291</strain>
    </source>
</reference>
<keyword evidence="3" id="KW-1185">Reference proteome</keyword>
<evidence type="ECO:0000256" key="1">
    <source>
        <dbReference type="SAM" id="MobiDB-lite"/>
    </source>
</evidence>
<feature type="region of interest" description="Disordered" evidence="1">
    <location>
        <begin position="242"/>
        <end position="295"/>
    </location>
</feature>
<organism evidence="2 3">
    <name type="scientific">Porphyra umbilicalis</name>
    <name type="common">Purple laver</name>
    <name type="synonym">Red alga</name>
    <dbReference type="NCBI Taxonomy" id="2786"/>
    <lineage>
        <taxon>Eukaryota</taxon>
        <taxon>Rhodophyta</taxon>
        <taxon>Bangiophyceae</taxon>
        <taxon>Bangiales</taxon>
        <taxon>Bangiaceae</taxon>
        <taxon>Porphyra</taxon>
    </lineage>
</organism>
<feature type="region of interest" description="Disordered" evidence="1">
    <location>
        <begin position="113"/>
        <end position="192"/>
    </location>
</feature>
<dbReference type="AlphaFoldDB" id="A0A1X6PJG7"/>
<name>A0A1X6PJG7_PORUM</name>
<protein>
    <submittedName>
        <fullName evidence="2">Uncharacterized protein</fullName>
    </submittedName>
</protein>
<feature type="compositionally biased region" description="Low complexity" evidence="1">
    <location>
        <begin position="419"/>
        <end position="434"/>
    </location>
</feature>
<accession>A0A1X6PJG7</accession>
<gene>
    <name evidence="2" type="ORF">BU14_0027s0022</name>
</gene>
<feature type="compositionally biased region" description="Pro residues" evidence="1">
    <location>
        <begin position="154"/>
        <end position="168"/>
    </location>
</feature>
<sequence length="521" mass="53535">MPLGRPRRPLGRAEARATARRTGLAAARVADAPAHRRWFGEPTRGPTGGLAPRATRRVLRRPRRYGARVAAPAVVAADPHPPRLKGGGGCVAAATAAGKGGGSGYASAPSPSKVAAAGHVGRQRVRGARGLGGGRPRVGPPTPVRGAPRRTWGAPPPRDGPSHGPPPAGGGGGRHLRAAPAAPVHRRRHRGGGWVTRAALPARFERHGSAPDAAASAAVLVCAPAKHRLAVGIPAPATSFTFPRHHTSSRHHVIIPPPPPRGGAGGGPRRRPRPPPDQPMSSFRALITPVDGGDVPHPSAARVRRAFRWDWHVRQGLYALITPAVTWAVLASVHAWMVRVDERERLKVEATQAATDDAVRAPVVATTTELAARVDALSAVVEELVAATPSQRDTSGAAVKATRPPGGATAIQREGEGVASADSASAAATRASRSPTVPQAPLAAGARTAVETAAKDVTHRQLRPPPSPPASMSPPPSPPPPSLPPPTQSERPALPTQAPPQLPAGPPVATTLRSPGPDPPA</sequence>
<feature type="region of interest" description="Disordered" evidence="1">
    <location>
        <begin position="1"/>
        <end position="55"/>
    </location>
</feature>
<feature type="compositionally biased region" description="Pro residues" evidence="1">
    <location>
        <begin position="497"/>
        <end position="506"/>
    </location>
</feature>